<evidence type="ECO:0000313" key="2">
    <source>
        <dbReference type="EMBL" id="MDR6843049.1"/>
    </source>
</evidence>
<evidence type="ECO:0000256" key="1">
    <source>
        <dbReference type="SAM" id="Phobius"/>
    </source>
</evidence>
<keyword evidence="1" id="KW-0812">Transmembrane</keyword>
<accession>A0ABU1RY36</accession>
<sequence>MTEYPAAVIRNPDKPPRSRIEPVADWLQEVRFRRPTEKPEAPTWQDRRLWRWAAVAIVLLALSVVVFRQPLANLIWPDTRVQRLLDEAEQALRQGRLSAADGTGARQRFEAAQALDSDRSEARDGLARVAQAAVAQARGYVQDNRFEQARQSLVLARELQVPRADADAVANQLRERESARAGLDELMRQAGSAKASGKLEAALPLYQRVLALQPTHTAALEGREDALSELLQQARQAIDEGDLAKGSGLIGQAREYDAGHVDLPDAQAQLARAVETRRRAADGDLRRKRLEQALAGYRLVLAASATDAAAQQGIERIAMAYAQRSAREASDFDFPAAQASLRLARELSPRATVIREAEQALARARQSQSRLAQSRLSGALPPGERKRRVQSLLTAMEQAEARGEWIAPPGESAYDKLRAAQALAPDDAAVKRAAARVLRATRVCFEDELRGNRVRRARACYDAWQTLETRDADLADARRRLSLKWIAVGDERLGSGDVEFAAQALQEARALDGNAPGLAEFSARVRSAQTGGR</sequence>
<dbReference type="Proteomes" id="UP001254759">
    <property type="component" value="Unassembled WGS sequence"/>
</dbReference>
<proteinExistence type="predicted"/>
<protein>
    <submittedName>
        <fullName evidence="2">ElaB/YqjD/DUF883 family membrane-anchored ribosome-binding protein/exonuclease VII small subunit</fullName>
    </submittedName>
</protein>
<reference evidence="2 3" key="1">
    <citation type="submission" date="2023-07" db="EMBL/GenBank/DDBJ databases">
        <title>Sorghum-associated microbial communities from plants grown in Nebraska, USA.</title>
        <authorList>
            <person name="Schachtman D."/>
        </authorList>
    </citation>
    <scope>NUCLEOTIDE SEQUENCE [LARGE SCALE GENOMIC DNA]</scope>
    <source>
        <strain evidence="2 3">BE107</strain>
    </source>
</reference>
<keyword evidence="1" id="KW-0472">Membrane</keyword>
<evidence type="ECO:0000313" key="3">
    <source>
        <dbReference type="Proteomes" id="UP001254759"/>
    </source>
</evidence>
<dbReference type="Gene3D" id="1.25.40.10">
    <property type="entry name" value="Tetratricopeptide repeat domain"/>
    <property type="match status" value="1"/>
</dbReference>
<keyword evidence="3" id="KW-1185">Reference proteome</keyword>
<keyword evidence="1" id="KW-1133">Transmembrane helix</keyword>
<feature type="transmembrane region" description="Helical" evidence="1">
    <location>
        <begin position="49"/>
        <end position="67"/>
    </location>
</feature>
<name>A0ABU1RY36_9GAMM</name>
<organism evidence="2 3">
    <name type="scientific">Pseudoxanthomonas sacheonensis</name>
    <dbReference type="NCBI Taxonomy" id="443615"/>
    <lineage>
        <taxon>Bacteria</taxon>
        <taxon>Pseudomonadati</taxon>
        <taxon>Pseudomonadota</taxon>
        <taxon>Gammaproteobacteria</taxon>
        <taxon>Lysobacterales</taxon>
        <taxon>Lysobacteraceae</taxon>
        <taxon>Pseudoxanthomonas</taxon>
    </lineage>
</organism>
<comment type="caution">
    <text evidence="2">The sequence shown here is derived from an EMBL/GenBank/DDBJ whole genome shotgun (WGS) entry which is preliminary data.</text>
</comment>
<dbReference type="RefSeq" id="WP_310095867.1">
    <property type="nucleotide sequence ID" value="NZ_JAVDTT010000005.1"/>
</dbReference>
<gene>
    <name evidence="2" type="ORF">J2W94_003356</name>
</gene>
<dbReference type="InterPro" id="IPR011990">
    <property type="entry name" value="TPR-like_helical_dom_sf"/>
</dbReference>
<dbReference type="EMBL" id="JAVDTT010000005">
    <property type="protein sequence ID" value="MDR6843049.1"/>
    <property type="molecule type" value="Genomic_DNA"/>
</dbReference>